<feature type="transmembrane region" description="Helical" evidence="7">
    <location>
        <begin position="60"/>
        <end position="77"/>
    </location>
</feature>
<keyword evidence="4 7" id="KW-0812">Transmembrane</keyword>
<dbReference type="Gene3D" id="1.20.1250.20">
    <property type="entry name" value="MFS general substrate transporter like domains"/>
    <property type="match status" value="1"/>
</dbReference>
<feature type="transmembrane region" description="Helical" evidence="7">
    <location>
        <begin position="142"/>
        <end position="164"/>
    </location>
</feature>
<dbReference type="EMBL" id="BMGC01000033">
    <property type="protein sequence ID" value="GGB43064.1"/>
    <property type="molecule type" value="Genomic_DNA"/>
</dbReference>
<evidence type="ECO:0000256" key="1">
    <source>
        <dbReference type="ARBA" id="ARBA00004651"/>
    </source>
</evidence>
<feature type="transmembrane region" description="Helical" evidence="7">
    <location>
        <begin position="84"/>
        <end position="103"/>
    </location>
</feature>
<evidence type="ECO:0000259" key="8">
    <source>
        <dbReference type="PROSITE" id="PS50850"/>
    </source>
</evidence>
<reference evidence="9" key="2">
    <citation type="submission" date="2020-09" db="EMBL/GenBank/DDBJ databases">
        <authorList>
            <person name="Sun Q."/>
            <person name="Zhou Y."/>
        </authorList>
    </citation>
    <scope>NUCLEOTIDE SEQUENCE</scope>
    <source>
        <strain evidence="9">CGMCC 1.12827</strain>
    </source>
</reference>
<keyword evidence="5 7" id="KW-1133">Transmembrane helix</keyword>
<accession>A0A916WZM2</accession>
<keyword evidence="6 7" id="KW-0472">Membrane</keyword>
<feature type="transmembrane region" description="Helical" evidence="7">
    <location>
        <begin position="170"/>
        <end position="187"/>
    </location>
</feature>
<dbReference type="InterPro" id="IPR020846">
    <property type="entry name" value="MFS_dom"/>
</dbReference>
<comment type="caution">
    <text evidence="9">The sequence shown here is derived from an EMBL/GenBank/DDBJ whole genome shotgun (WGS) entry which is preliminary data.</text>
</comment>
<feature type="transmembrane region" description="Helical" evidence="7">
    <location>
        <begin position="207"/>
        <end position="224"/>
    </location>
</feature>
<dbReference type="RefSeq" id="WP_188587884.1">
    <property type="nucleotide sequence ID" value="NZ_BMGC01000033.1"/>
</dbReference>
<feature type="transmembrane region" description="Helical" evidence="7">
    <location>
        <begin position="436"/>
        <end position="458"/>
    </location>
</feature>
<comment type="subcellular location">
    <subcellularLocation>
        <location evidence="1">Cell membrane</location>
        <topology evidence="1">Multi-pass membrane protein</topology>
    </subcellularLocation>
</comment>
<feature type="transmembrane region" description="Helical" evidence="7">
    <location>
        <begin position="272"/>
        <end position="294"/>
    </location>
</feature>
<keyword evidence="3" id="KW-1003">Cell membrane</keyword>
<dbReference type="GO" id="GO:0022857">
    <property type="term" value="F:transmembrane transporter activity"/>
    <property type="evidence" value="ECO:0007669"/>
    <property type="project" value="InterPro"/>
</dbReference>
<keyword evidence="2" id="KW-0813">Transport</keyword>
<evidence type="ECO:0000256" key="4">
    <source>
        <dbReference type="ARBA" id="ARBA00022692"/>
    </source>
</evidence>
<dbReference type="NCBIfam" id="TIGR00711">
    <property type="entry name" value="efflux_EmrB"/>
    <property type="match status" value="1"/>
</dbReference>
<dbReference type="Gene3D" id="1.20.1720.10">
    <property type="entry name" value="Multidrug resistance protein D"/>
    <property type="match status" value="1"/>
</dbReference>
<dbReference type="Proteomes" id="UP000621454">
    <property type="component" value="Unassembled WGS sequence"/>
</dbReference>
<dbReference type="PROSITE" id="PS50850">
    <property type="entry name" value="MFS"/>
    <property type="match status" value="1"/>
</dbReference>
<dbReference type="GO" id="GO:0005886">
    <property type="term" value="C:plasma membrane"/>
    <property type="evidence" value="ECO:0007669"/>
    <property type="project" value="UniProtKB-SubCell"/>
</dbReference>
<dbReference type="PANTHER" id="PTHR42718:SF42">
    <property type="entry name" value="EXPORT PROTEIN"/>
    <property type="match status" value="1"/>
</dbReference>
<evidence type="ECO:0000313" key="9">
    <source>
        <dbReference type="EMBL" id="GGB43064.1"/>
    </source>
</evidence>
<feature type="transmembrane region" description="Helical" evidence="7">
    <location>
        <begin position="300"/>
        <end position="324"/>
    </location>
</feature>
<dbReference type="SUPFAM" id="SSF103473">
    <property type="entry name" value="MFS general substrate transporter"/>
    <property type="match status" value="1"/>
</dbReference>
<dbReference type="PANTHER" id="PTHR42718">
    <property type="entry name" value="MAJOR FACILITATOR SUPERFAMILY MULTIDRUG TRANSPORTER MFSC"/>
    <property type="match status" value="1"/>
</dbReference>
<evidence type="ECO:0000256" key="3">
    <source>
        <dbReference type="ARBA" id="ARBA00022475"/>
    </source>
</evidence>
<feature type="transmembrane region" description="Helical" evidence="7">
    <location>
        <begin position="336"/>
        <end position="356"/>
    </location>
</feature>
<feature type="domain" description="Major facilitator superfamily (MFS) profile" evidence="8">
    <location>
        <begin position="18"/>
        <end position="462"/>
    </location>
</feature>
<organism evidence="9 10">
    <name type="scientific">Gordonia jinhuaensis</name>
    <dbReference type="NCBI Taxonomy" id="1517702"/>
    <lineage>
        <taxon>Bacteria</taxon>
        <taxon>Bacillati</taxon>
        <taxon>Actinomycetota</taxon>
        <taxon>Actinomycetes</taxon>
        <taxon>Mycobacteriales</taxon>
        <taxon>Gordoniaceae</taxon>
        <taxon>Gordonia</taxon>
    </lineage>
</organism>
<evidence type="ECO:0000313" key="10">
    <source>
        <dbReference type="Proteomes" id="UP000621454"/>
    </source>
</evidence>
<evidence type="ECO:0000256" key="7">
    <source>
        <dbReference type="SAM" id="Phobius"/>
    </source>
</evidence>
<feature type="transmembrane region" description="Helical" evidence="7">
    <location>
        <begin position="368"/>
        <end position="390"/>
    </location>
</feature>
<dbReference type="AlphaFoldDB" id="A0A916WZM2"/>
<dbReference type="Pfam" id="PF07690">
    <property type="entry name" value="MFS_1"/>
    <property type="match status" value="1"/>
</dbReference>
<sequence length="487" mass="49257">MAQVATGIRANSSTGRWLIAAAVLGSGVAFLDGTVVNVALPAIARDLHTGLGGQQWVLDGYLLTLSALLLAGGVAGDRWGRRRVFVTGLVVFAIGSIACGLAPTIGTLIAARLVQGVGAAAVVPGSLALINAEIAEEDRGKAVGLWAGMSGATSALGPFVGGWLVDAASWRWTFFLSVPLALAAIWITMRHVPESRDSSLRGRPDIAGAVLMTLGLTGVVFALIEGPGHQWPTVAVVCAVLGLVALAAFVFVESRAESPLLPLGLFRSRQFVGANLTTLLIYAGLNGALFLVALQLQQSLGYSALQAGAAMVPSTIIMLFGSPVSGRLAATTGPRLPMTIGPVVAGVGLALMARIVPGAHYLTNALPAVIVFGVGMTITVAPLTSAALGAVDDAHAGTASGVNNAVARTAGLLAVALLPAVAGITAGGDQPLGPGFSTAMIIAAVVCAVGGLVAWATVRSGTPVNPYIQPSVQTACQDPTTSRHEMR</sequence>
<name>A0A916WZM2_9ACTN</name>
<gene>
    <name evidence="9" type="ORF">GCM10011489_33210</name>
</gene>
<keyword evidence="10" id="KW-1185">Reference proteome</keyword>
<dbReference type="InterPro" id="IPR004638">
    <property type="entry name" value="EmrB-like"/>
</dbReference>
<feature type="transmembrane region" description="Helical" evidence="7">
    <location>
        <begin position="17"/>
        <end position="40"/>
    </location>
</feature>
<protein>
    <submittedName>
        <fullName evidence="9">MFS transporter</fullName>
    </submittedName>
</protein>
<evidence type="ECO:0000256" key="5">
    <source>
        <dbReference type="ARBA" id="ARBA00022989"/>
    </source>
</evidence>
<feature type="transmembrane region" description="Helical" evidence="7">
    <location>
        <begin position="109"/>
        <end position="130"/>
    </location>
</feature>
<reference evidence="9" key="1">
    <citation type="journal article" date="2014" name="Int. J. Syst. Evol. Microbiol.">
        <title>Complete genome sequence of Corynebacterium casei LMG S-19264T (=DSM 44701T), isolated from a smear-ripened cheese.</title>
        <authorList>
            <consortium name="US DOE Joint Genome Institute (JGI-PGF)"/>
            <person name="Walter F."/>
            <person name="Albersmeier A."/>
            <person name="Kalinowski J."/>
            <person name="Ruckert C."/>
        </authorList>
    </citation>
    <scope>NUCLEOTIDE SEQUENCE</scope>
    <source>
        <strain evidence="9">CGMCC 1.12827</strain>
    </source>
</reference>
<dbReference type="InterPro" id="IPR011701">
    <property type="entry name" value="MFS"/>
</dbReference>
<feature type="transmembrane region" description="Helical" evidence="7">
    <location>
        <begin position="230"/>
        <end position="252"/>
    </location>
</feature>
<feature type="transmembrane region" description="Helical" evidence="7">
    <location>
        <begin position="402"/>
        <end position="424"/>
    </location>
</feature>
<proteinExistence type="predicted"/>
<dbReference type="CDD" id="cd17321">
    <property type="entry name" value="MFS_MMR_MDR_like"/>
    <property type="match status" value="1"/>
</dbReference>
<dbReference type="InterPro" id="IPR036259">
    <property type="entry name" value="MFS_trans_sf"/>
</dbReference>
<evidence type="ECO:0000256" key="6">
    <source>
        <dbReference type="ARBA" id="ARBA00023136"/>
    </source>
</evidence>
<evidence type="ECO:0000256" key="2">
    <source>
        <dbReference type="ARBA" id="ARBA00022448"/>
    </source>
</evidence>